<dbReference type="Proteomes" id="UP000050956">
    <property type="component" value="Unassembled WGS sequence"/>
</dbReference>
<evidence type="ECO:0000313" key="3">
    <source>
        <dbReference type="Proteomes" id="UP000050956"/>
    </source>
</evidence>
<reference evidence="2 3" key="1">
    <citation type="submission" date="2015-05" db="EMBL/GenBank/DDBJ databases">
        <title>Genome sequencing and analysis of members of genus Stenotrophomonas.</title>
        <authorList>
            <person name="Patil P.P."/>
            <person name="Midha S."/>
            <person name="Patil P.B."/>
        </authorList>
    </citation>
    <scope>NUCLEOTIDE SEQUENCE [LARGE SCALE GENOMIC DNA]</scope>
    <source>
        <strain evidence="2 3">DSM 24757</strain>
    </source>
</reference>
<keyword evidence="1" id="KW-0732">Signal</keyword>
<proteinExistence type="predicted"/>
<organism evidence="2 3">
    <name type="scientific">Stenotrophomonas ginsengisoli</name>
    <dbReference type="NCBI Taxonomy" id="336566"/>
    <lineage>
        <taxon>Bacteria</taxon>
        <taxon>Pseudomonadati</taxon>
        <taxon>Pseudomonadota</taxon>
        <taxon>Gammaproteobacteria</taxon>
        <taxon>Lysobacterales</taxon>
        <taxon>Lysobacteraceae</taxon>
        <taxon>Stenotrophomonas</taxon>
    </lineage>
</organism>
<gene>
    <name evidence="2" type="ORF">ABB30_10255</name>
</gene>
<feature type="chain" id="PRO_5006395622" evidence="1">
    <location>
        <begin position="30"/>
        <end position="262"/>
    </location>
</feature>
<dbReference type="AlphaFoldDB" id="A0A0R0DFV0"/>
<dbReference type="RefSeq" id="WP_057638207.1">
    <property type="nucleotide sequence ID" value="NZ_LDJM01000025.1"/>
</dbReference>
<dbReference type="PATRIC" id="fig|336566.3.peg.1473"/>
<name>A0A0R0DFV0_9GAMM</name>
<sequence>MRRNRKSFVIRAVALAVVVSAVFPATALAAWNVRDDKSHGYLKNIQDYTKAVRDYYNSHGQNGSPVTRSISDYSWPAGQQLAKVDEGFGISVSCGEAGRSLTASAVRARLRTGFSLPAGATNEQITNAQAEICGAIRVLTNIRYNESVELVSTTLPGIKRRYEDNVLADIRKNGNRGFSSAGAHQVTLQAAQLEFDMAIATFRERQSQYEQYAGLLSSYNDALGRRVVNGGGTGDDPAGGLWQDIVKSLVGGSVIQAALKIH</sequence>
<keyword evidence="3" id="KW-1185">Reference proteome</keyword>
<evidence type="ECO:0000256" key="1">
    <source>
        <dbReference type="SAM" id="SignalP"/>
    </source>
</evidence>
<protein>
    <submittedName>
        <fullName evidence="2">Uncharacterized protein</fullName>
    </submittedName>
</protein>
<comment type="caution">
    <text evidence="2">The sequence shown here is derived from an EMBL/GenBank/DDBJ whole genome shotgun (WGS) entry which is preliminary data.</text>
</comment>
<evidence type="ECO:0000313" key="2">
    <source>
        <dbReference type="EMBL" id="KRG76184.1"/>
    </source>
</evidence>
<dbReference type="OrthoDB" id="5952730at2"/>
<accession>A0A0R0DFV0</accession>
<feature type="signal peptide" evidence="1">
    <location>
        <begin position="1"/>
        <end position="29"/>
    </location>
</feature>
<dbReference type="STRING" id="336566.ABB30_10255"/>
<dbReference type="EMBL" id="LDJM01000025">
    <property type="protein sequence ID" value="KRG76184.1"/>
    <property type="molecule type" value="Genomic_DNA"/>
</dbReference>